<evidence type="ECO:0000313" key="4">
    <source>
        <dbReference type="Proteomes" id="UP000834611"/>
    </source>
</evidence>
<dbReference type="InterPro" id="IPR041238">
    <property type="entry name" value="Rap1a"/>
</dbReference>
<dbReference type="Gene3D" id="1.10.890.40">
    <property type="match status" value="1"/>
</dbReference>
<feature type="domain" description="Rap1a immunity protein" evidence="2">
    <location>
        <begin position="42"/>
        <end position="113"/>
    </location>
</feature>
<dbReference type="Pfam" id="PF18602">
    <property type="entry name" value="Rap1a"/>
    <property type="match status" value="1"/>
</dbReference>
<protein>
    <recommendedName>
        <fullName evidence="2">Rap1a immunity protein domain-containing protein</fullName>
    </recommendedName>
</protein>
<dbReference type="EMBL" id="CAHPSF010000002">
    <property type="protein sequence ID" value="CAB5676799.1"/>
    <property type="molecule type" value="Genomic_DNA"/>
</dbReference>
<comment type="caution">
    <text evidence="3">The sequence shown here is derived from an EMBL/GenBank/DDBJ whole genome shotgun (WGS) entry which is preliminary data.</text>
</comment>
<name>A0A9N8GXM3_PRORE</name>
<accession>A0A9N8GXM3</accession>
<dbReference type="Proteomes" id="UP000834611">
    <property type="component" value="Unassembled WGS sequence"/>
</dbReference>
<organism evidence="3 4">
    <name type="scientific">Providencia rettgeri</name>
    <dbReference type="NCBI Taxonomy" id="587"/>
    <lineage>
        <taxon>Bacteria</taxon>
        <taxon>Pseudomonadati</taxon>
        <taxon>Pseudomonadota</taxon>
        <taxon>Gammaproteobacteria</taxon>
        <taxon>Enterobacterales</taxon>
        <taxon>Morganellaceae</taxon>
        <taxon>Providencia</taxon>
    </lineage>
</organism>
<keyword evidence="1" id="KW-0732">Signal</keyword>
<feature type="signal peptide" evidence="1">
    <location>
        <begin position="1"/>
        <end position="16"/>
    </location>
</feature>
<feature type="chain" id="PRO_5040435477" description="Rap1a immunity protein domain-containing protein" evidence="1">
    <location>
        <begin position="17"/>
        <end position="116"/>
    </location>
</feature>
<gene>
    <name evidence="3" type="ORF">GHA_01051</name>
</gene>
<dbReference type="AlphaFoldDB" id="A0A9N8GXM3"/>
<reference evidence="3" key="1">
    <citation type="submission" date="2020-05" db="EMBL/GenBank/DDBJ databases">
        <authorList>
            <person name="Delgado-Blas J."/>
        </authorList>
    </citation>
    <scope>NUCLEOTIDE SEQUENCE</scope>
    <source>
        <strain evidence="3">BB1453</strain>
    </source>
</reference>
<evidence type="ECO:0000256" key="1">
    <source>
        <dbReference type="SAM" id="SignalP"/>
    </source>
</evidence>
<proteinExistence type="predicted"/>
<sequence length="116" mass="12939">MKKLLLLLLIPMPLFAQNYLWDGNSVHEYSQARERLMNDTLLDANDVVKSGMYSGYIAGTFDLGSGILFCPPRSVTLNQAMDVAAKHLKNSPEARNKQASHQVVDSFISAWPCPKK</sequence>
<evidence type="ECO:0000259" key="2">
    <source>
        <dbReference type="Pfam" id="PF18602"/>
    </source>
</evidence>
<evidence type="ECO:0000313" key="3">
    <source>
        <dbReference type="EMBL" id="CAB5676799.1"/>
    </source>
</evidence>